<gene>
    <name evidence="2" type="ORF">CH360_00910</name>
    <name evidence="3" type="ORF">CH373_00910</name>
</gene>
<dbReference type="InterPro" id="IPR013229">
    <property type="entry name" value="PEGA"/>
</dbReference>
<reference evidence="4 5" key="1">
    <citation type="submission" date="2017-07" db="EMBL/GenBank/DDBJ databases">
        <title>Leptospira spp. isolated from tropical soils.</title>
        <authorList>
            <person name="Thibeaux R."/>
            <person name="Iraola G."/>
            <person name="Ferres I."/>
            <person name="Bierque E."/>
            <person name="Girault D."/>
            <person name="Soupe-Gilbert M.-E."/>
            <person name="Picardeau M."/>
            <person name="Goarant C."/>
        </authorList>
    </citation>
    <scope>NUCLEOTIDE SEQUENCE [LARGE SCALE GENOMIC DNA]</scope>
    <source>
        <strain evidence="3 5">FH1-B-B1</strain>
        <strain evidence="2 4">FH1-B-C1</strain>
    </source>
</reference>
<dbReference type="Pfam" id="PF08308">
    <property type="entry name" value="PEGA"/>
    <property type="match status" value="2"/>
</dbReference>
<evidence type="ECO:0000313" key="4">
    <source>
        <dbReference type="Proteomes" id="UP000231962"/>
    </source>
</evidence>
<dbReference type="RefSeq" id="WP_100712054.1">
    <property type="nucleotide sequence ID" value="NZ_NPDY01000001.1"/>
</dbReference>
<evidence type="ECO:0000313" key="3">
    <source>
        <dbReference type="EMBL" id="PJZ74644.1"/>
    </source>
</evidence>
<dbReference type="EMBL" id="NPDY01000001">
    <property type="protein sequence ID" value="PJZ71112.1"/>
    <property type="molecule type" value="Genomic_DNA"/>
</dbReference>
<accession>A0A2M9ZRH8</accession>
<evidence type="ECO:0000313" key="5">
    <source>
        <dbReference type="Proteomes" id="UP000231990"/>
    </source>
</evidence>
<dbReference type="Proteomes" id="UP000231990">
    <property type="component" value="Unassembled WGS sequence"/>
</dbReference>
<sequence>METWFSYRKRILLSIAIALFNCSSVEKVNVPPKVFQEPYYKPLAESSSDFIFRESESDYKIRKDGHSLPVLAFSPVHYPKSVDGKLATYFEQELGLVWNLAKFTRVKIQKSAWENPEILQAECKKSGVDAIANLKVSDAENGWDFKYELVDPIDGTVFGEFDTSFKKVSPGQNGGGAWSQVFFWKTPESIISLDQKSAIVPIWDKKLELTKISQALDLSISGSVTIRSSSSETDVIWKNKKLGHTPITDLQVPEGVQEFQLSLKGKKPVTKKIQVRSGKKISLYQEWEDDKTLGSAKIVSSPEGLAVSLDGFKQGETPFFRSNLTPGVYQIELIKENVDKALVYFEGNLEVQPDKISEIALPYSSSGLLGDLEFWKASGDGGFSSHSSTEVDFRKTKNLSPGWNGVYSLPLVADELEATGIFSSPIEFGSGVVAFSFHCQGLTIGVEANKDHVNVFKFPSDGKSIGTFKYKTEDKEYGRPFSFRTNSKDKKLEVYLGQNRIWEGPIPFQGNWTLSILTRGDDFHEALPLKDLKIHYRGYK</sequence>
<organism evidence="3 5">
    <name type="scientific">Leptospira perolatii</name>
    <dbReference type="NCBI Taxonomy" id="2023191"/>
    <lineage>
        <taxon>Bacteria</taxon>
        <taxon>Pseudomonadati</taxon>
        <taxon>Spirochaetota</taxon>
        <taxon>Spirochaetia</taxon>
        <taxon>Leptospirales</taxon>
        <taxon>Leptospiraceae</taxon>
        <taxon>Leptospira</taxon>
    </lineage>
</organism>
<name>A0A2M9ZRH8_9LEPT</name>
<dbReference type="OrthoDB" id="336490at2"/>
<evidence type="ECO:0000259" key="1">
    <source>
        <dbReference type="Pfam" id="PF08308"/>
    </source>
</evidence>
<dbReference type="Proteomes" id="UP000231962">
    <property type="component" value="Unassembled WGS sequence"/>
</dbReference>
<evidence type="ECO:0000313" key="2">
    <source>
        <dbReference type="EMBL" id="PJZ71112.1"/>
    </source>
</evidence>
<proteinExistence type="predicted"/>
<feature type="domain" description="PEGA" evidence="1">
    <location>
        <begin position="222"/>
        <end position="286"/>
    </location>
</feature>
<comment type="caution">
    <text evidence="3">The sequence shown here is derived from an EMBL/GenBank/DDBJ whole genome shotgun (WGS) entry which is preliminary data.</text>
</comment>
<keyword evidence="4" id="KW-1185">Reference proteome</keyword>
<dbReference type="NCBIfam" id="NF047815">
    <property type="entry name" value="LIC10124_lipo"/>
    <property type="match status" value="1"/>
</dbReference>
<dbReference type="AlphaFoldDB" id="A0A2M9ZRH8"/>
<feature type="domain" description="PEGA" evidence="1">
    <location>
        <begin position="296"/>
        <end position="337"/>
    </location>
</feature>
<dbReference type="EMBL" id="NPDZ01000001">
    <property type="protein sequence ID" value="PJZ74644.1"/>
    <property type="molecule type" value="Genomic_DNA"/>
</dbReference>
<protein>
    <submittedName>
        <fullName evidence="3">PEGA domain protein</fullName>
    </submittedName>
</protein>